<accession>A0A0D9W4Y4</accession>
<proteinExistence type="predicted"/>
<dbReference type="HOGENOM" id="CLU_2152242_0_0_1"/>
<reference evidence="1 2" key="1">
    <citation type="submission" date="2012-08" db="EMBL/GenBank/DDBJ databases">
        <title>Oryza genome evolution.</title>
        <authorList>
            <person name="Wing R.A."/>
        </authorList>
    </citation>
    <scope>NUCLEOTIDE SEQUENCE</scope>
</reference>
<dbReference type="EnsemblPlants" id="LPERR04G09410.1">
    <property type="protein sequence ID" value="LPERR04G09410.1"/>
    <property type="gene ID" value="LPERR04G09410"/>
</dbReference>
<name>A0A0D9W4Y4_9ORYZ</name>
<dbReference type="Gramene" id="LPERR04G09410.1">
    <property type="protein sequence ID" value="LPERR04G09410.1"/>
    <property type="gene ID" value="LPERR04G09410"/>
</dbReference>
<dbReference type="AlphaFoldDB" id="A0A0D9W4Y4"/>
<keyword evidence="2" id="KW-1185">Reference proteome</keyword>
<dbReference type="Proteomes" id="UP000032180">
    <property type="component" value="Chromosome 4"/>
</dbReference>
<organism evidence="1 2">
    <name type="scientific">Leersia perrieri</name>
    <dbReference type="NCBI Taxonomy" id="77586"/>
    <lineage>
        <taxon>Eukaryota</taxon>
        <taxon>Viridiplantae</taxon>
        <taxon>Streptophyta</taxon>
        <taxon>Embryophyta</taxon>
        <taxon>Tracheophyta</taxon>
        <taxon>Spermatophyta</taxon>
        <taxon>Magnoliopsida</taxon>
        <taxon>Liliopsida</taxon>
        <taxon>Poales</taxon>
        <taxon>Poaceae</taxon>
        <taxon>BOP clade</taxon>
        <taxon>Oryzoideae</taxon>
        <taxon>Oryzeae</taxon>
        <taxon>Oryzinae</taxon>
        <taxon>Leersia</taxon>
    </lineage>
</organism>
<reference evidence="2" key="2">
    <citation type="submission" date="2013-12" db="EMBL/GenBank/DDBJ databases">
        <authorList>
            <person name="Yu Y."/>
            <person name="Lee S."/>
            <person name="de Baynast K."/>
            <person name="Wissotski M."/>
            <person name="Liu L."/>
            <person name="Talag J."/>
            <person name="Goicoechea J."/>
            <person name="Angelova A."/>
            <person name="Jetty R."/>
            <person name="Kudrna D."/>
            <person name="Golser W."/>
            <person name="Rivera L."/>
            <person name="Zhang J."/>
            <person name="Wing R."/>
        </authorList>
    </citation>
    <scope>NUCLEOTIDE SEQUENCE</scope>
</reference>
<evidence type="ECO:0000313" key="2">
    <source>
        <dbReference type="Proteomes" id="UP000032180"/>
    </source>
</evidence>
<sequence length="112" mass="12206">DRRGVTGSSVCSDELGRAVNLSREGWRGGRGRALLLRQVLSCELAERPANFGVHFIRGSSGSACVYPPPRAQFLLGVLLSGGGEGRLELARYDQTVLLHWVALKNGNRRFNV</sequence>
<evidence type="ECO:0000313" key="1">
    <source>
        <dbReference type="EnsemblPlants" id="LPERR04G09410.1"/>
    </source>
</evidence>
<protein>
    <submittedName>
        <fullName evidence="1">Uncharacterized protein</fullName>
    </submittedName>
</protein>
<reference evidence="1" key="3">
    <citation type="submission" date="2015-04" db="UniProtKB">
        <authorList>
            <consortium name="EnsemblPlants"/>
        </authorList>
    </citation>
    <scope>IDENTIFICATION</scope>
</reference>